<sequence length="282" mass="31270">MARPSAVLVRACCALCMALCHEGRAEGRSGVRADLNDPDDALVLLQRRARALERVPAALGGRFEALDKVLGGRQPQLPLAGLYCDAYPELCKPPFNCQNFGITEALGWAQTGFASRGKVNHRFWCFAPLWRVYASKCAAGDLDGAAWSLFHLAESGKIGQNTAELDASYCFQDGHCVNPNVTSSTTVEEGLQLCDERFGHWAWTHYGSVYSPPQDRAGYRIAELRDASNGFTTPAQTRPMMLMACSTGSYHCDVRYCQQTYCKHPYYRNKYGNLLKAYGWTK</sequence>
<evidence type="ECO:0000313" key="2">
    <source>
        <dbReference type="EMBL" id="CAD8344283.1"/>
    </source>
</evidence>
<reference evidence="2" key="1">
    <citation type="submission" date="2021-01" db="EMBL/GenBank/DDBJ databases">
        <authorList>
            <person name="Corre E."/>
            <person name="Pelletier E."/>
            <person name="Niang G."/>
            <person name="Scheremetjew M."/>
            <person name="Finn R."/>
            <person name="Kale V."/>
            <person name="Holt S."/>
            <person name="Cochrane G."/>
            <person name="Meng A."/>
            <person name="Brown T."/>
            <person name="Cohen L."/>
        </authorList>
    </citation>
    <scope>NUCLEOTIDE SEQUENCE</scope>
    <source>
        <strain evidence="2">Pbaha01</strain>
    </source>
</reference>
<feature type="signal peptide" evidence="1">
    <location>
        <begin position="1"/>
        <end position="27"/>
    </location>
</feature>
<dbReference type="AlphaFoldDB" id="A0A7S0F7N7"/>
<name>A0A7S0F7N7_9DINO</name>
<accession>A0A7S0F7N7</accession>
<keyword evidence="1" id="KW-0732">Signal</keyword>
<feature type="chain" id="PRO_5031260243" evidence="1">
    <location>
        <begin position="28"/>
        <end position="282"/>
    </location>
</feature>
<organism evidence="2">
    <name type="scientific">Pyrodinium bahamense</name>
    <dbReference type="NCBI Taxonomy" id="73915"/>
    <lineage>
        <taxon>Eukaryota</taxon>
        <taxon>Sar</taxon>
        <taxon>Alveolata</taxon>
        <taxon>Dinophyceae</taxon>
        <taxon>Gonyaulacales</taxon>
        <taxon>Pyrocystaceae</taxon>
        <taxon>Pyrodinium</taxon>
    </lineage>
</organism>
<dbReference type="EMBL" id="HBEG01000033">
    <property type="protein sequence ID" value="CAD8344283.1"/>
    <property type="molecule type" value="Transcribed_RNA"/>
</dbReference>
<protein>
    <submittedName>
        <fullName evidence="2">Uncharacterized protein</fullName>
    </submittedName>
</protein>
<proteinExistence type="predicted"/>
<evidence type="ECO:0000256" key="1">
    <source>
        <dbReference type="SAM" id="SignalP"/>
    </source>
</evidence>
<gene>
    <name evidence="2" type="ORF">PBAH0796_LOCUS21</name>
</gene>